<comment type="caution">
    <text evidence="1">The sequence shown here is derived from an EMBL/GenBank/DDBJ whole genome shotgun (WGS) entry which is preliminary data.</text>
</comment>
<dbReference type="AlphaFoldDB" id="A0A9J6CUG1"/>
<accession>A0A9J6CUG1</accession>
<evidence type="ECO:0000313" key="2">
    <source>
        <dbReference type="Proteomes" id="UP000821866"/>
    </source>
</evidence>
<dbReference type="EMBL" id="JABSTU010006756">
    <property type="protein sequence ID" value="KAH7932352.1"/>
    <property type="molecule type" value="Genomic_DNA"/>
</dbReference>
<dbReference type="Proteomes" id="UP000821866">
    <property type="component" value="Unassembled WGS sequence"/>
</dbReference>
<reference evidence="1" key="2">
    <citation type="submission" date="2021-09" db="EMBL/GenBank/DDBJ databases">
        <authorList>
            <person name="Jia N."/>
            <person name="Wang J."/>
            <person name="Shi W."/>
            <person name="Du L."/>
            <person name="Sun Y."/>
            <person name="Zhan W."/>
            <person name="Jiang J."/>
            <person name="Wang Q."/>
            <person name="Zhang B."/>
            <person name="Ji P."/>
            <person name="Sakyi L.B."/>
            <person name="Cui X."/>
            <person name="Yuan T."/>
            <person name="Jiang B."/>
            <person name="Yang W."/>
            <person name="Lam T.T.-Y."/>
            <person name="Chang Q."/>
            <person name="Ding S."/>
            <person name="Wang X."/>
            <person name="Zhu J."/>
            <person name="Ruan X."/>
            <person name="Zhao L."/>
            <person name="Wei J."/>
            <person name="Que T."/>
            <person name="Du C."/>
            <person name="Cheng J."/>
            <person name="Dai P."/>
            <person name="Han X."/>
            <person name="Huang E."/>
            <person name="Gao Y."/>
            <person name="Liu J."/>
            <person name="Shao H."/>
            <person name="Ye R."/>
            <person name="Li L."/>
            <person name="Wei W."/>
            <person name="Wang X."/>
            <person name="Wang C."/>
            <person name="Huo Q."/>
            <person name="Li W."/>
            <person name="Guo W."/>
            <person name="Chen H."/>
            <person name="Chen S."/>
            <person name="Zhou L."/>
            <person name="Zhou L."/>
            <person name="Ni X."/>
            <person name="Tian J."/>
            <person name="Zhou Y."/>
            <person name="Sheng Y."/>
            <person name="Liu T."/>
            <person name="Pan Y."/>
            <person name="Xia L."/>
            <person name="Li J."/>
            <person name="Zhao F."/>
            <person name="Cao W."/>
        </authorList>
    </citation>
    <scope>NUCLEOTIDE SEQUENCE</scope>
    <source>
        <strain evidence="1">Rmic-2018</strain>
        <tissue evidence="1">Larvae</tissue>
    </source>
</reference>
<proteinExistence type="predicted"/>
<name>A0A9J6CUG1_RHIMP</name>
<evidence type="ECO:0000313" key="1">
    <source>
        <dbReference type="EMBL" id="KAH7932352.1"/>
    </source>
</evidence>
<keyword evidence="2" id="KW-1185">Reference proteome</keyword>
<protein>
    <submittedName>
        <fullName evidence="1">Uncharacterized protein</fullName>
    </submittedName>
</protein>
<gene>
    <name evidence="1" type="ORF">HPB51_029349</name>
</gene>
<organism evidence="1 2">
    <name type="scientific">Rhipicephalus microplus</name>
    <name type="common">Cattle tick</name>
    <name type="synonym">Boophilus microplus</name>
    <dbReference type="NCBI Taxonomy" id="6941"/>
    <lineage>
        <taxon>Eukaryota</taxon>
        <taxon>Metazoa</taxon>
        <taxon>Ecdysozoa</taxon>
        <taxon>Arthropoda</taxon>
        <taxon>Chelicerata</taxon>
        <taxon>Arachnida</taxon>
        <taxon>Acari</taxon>
        <taxon>Parasitiformes</taxon>
        <taxon>Ixodida</taxon>
        <taxon>Ixodoidea</taxon>
        <taxon>Ixodidae</taxon>
        <taxon>Rhipicephalinae</taxon>
        <taxon>Rhipicephalus</taxon>
        <taxon>Boophilus</taxon>
    </lineage>
</organism>
<dbReference type="PANTHER" id="PTHR47272">
    <property type="entry name" value="DDE_TNP_1_7 DOMAIN-CONTAINING PROTEIN"/>
    <property type="match status" value="1"/>
</dbReference>
<reference evidence="1" key="1">
    <citation type="journal article" date="2020" name="Cell">
        <title>Large-Scale Comparative Analyses of Tick Genomes Elucidate Their Genetic Diversity and Vector Capacities.</title>
        <authorList>
            <consortium name="Tick Genome and Microbiome Consortium (TIGMIC)"/>
            <person name="Jia N."/>
            <person name="Wang J."/>
            <person name="Shi W."/>
            <person name="Du L."/>
            <person name="Sun Y."/>
            <person name="Zhan W."/>
            <person name="Jiang J.F."/>
            <person name="Wang Q."/>
            <person name="Zhang B."/>
            <person name="Ji P."/>
            <person name="Bell-Sakyi L."/>
            <person name="Cui X.M."/>
            <person name="Yuan T.T."/>
            <person name="Jiang B.G."/>
            <person name="Yang W.F."/>
            <person name="Lam T.T."/>
            <person name="Chang Q.C."/>
            <person name="Ding S.J."/>
            <person name="Wang X.J."/>
            <person name="Zhu J.G."/>
            <person name="Ruan X.D."/>
            <person name="Zhao L."/>
            <person name="Wei J.T."/>
            <person name="Ye R.Z."/>
            <person name="Que T.C."/>
            <person name="Du C.H."/>
            <person name="Zhou Y.H."/>
            <person name="Cheng J.X."/>
            <person name="Dai P.F."/>
            <person name="Guo W.B."/>
            <person name="Han X.H."/>
            <person name="Huang E.J."/>
            <person name="Li L.F."/>
            <person name="Wei W."/>
            <person name="Gao Y.C."/>
            <person name="Liu J.Z."/>
            <person name="Shao H.Z."/>
            <person name="Wang X."/>
            <person name="Wang C.C."/>
            <person name="Yang T.C."/>
            <person name="Huo Q.B."/>
            <person name="Li W."/>
            <person name="Chen H.Y."/>
            <person name="Chen S.E."/>
            <person name="Zhou L.G."/>
            <person name="Ni X.B."/>
            <person name="Tian J.H."/>
            <person name="Sheng Y."/>
            <person name="Liu T."/>
            <person name="Pan Y.S."/>
            <person name="Xia L.Y."/>
            <person name="Li J."/>
            <person name="Zhao F."/>
            <person name="Cao W.C."/>
        </authorList>
    </citation>
    <scope>NUCLEOTIDE SEQUENCE</scope>
    <source>
        <strain evidence="1">Rmic-2018</strain>
    </source>
</reference>
<sequence>MLFAVSLNRLSHEPVRSAQRFTRRSNKKVEIPQPHLIKKYNEGMGGVDVMDRLLGAIDQNYEARNGVGTFSALVSTSLSSQDALLLHCKLHKATDAITTHIAL</sequence>
<dbReference type="PANTHER" id="PTHR47272:SF2">
    <property type="entry name" value="PIGGYBAC TRANSPOSABLE ELEMENT-DERIVED PROTEIN 3-LIKE"/>
    <property type="match status" value="1"/>
</dbReference>